<sequence length="203" mass="21847">MSKTSERKRDATVLKTLVVGAVAIAGAASVPSQTFASEWGCQVLLCLSGDWQGTPSCDPPIDRLIDAMGLPGFSWPTCPQANSSGAGYDPYEACPQGWMPYAPASDRPGQGQASMCRIAAGNLGQPANFGARHGQADGSHAMTIQLGGRTVPVQLTHVSSGAHNDRTTTYYDIQRPRRAKPYYIEYDDANGLRQRTWFNLSRP</sequence>
<organism evidence="1 2">
    <name type="scientific">Mesorhizobium mediterraneum</name>
    <dbReference type="NCBI Taxonomy" id="43617"/>
    <lineage>
        <taxon>Bacteria</taxon>
        <taxon>Pseudomonadati</taxon>
        <taxon>Pseudomonadota</taxon>
        <taxon>Alphaproteobacteria</taxon>
        <taxon>Hyphomicrobiales</taxon>
        <taxon>Phyllobacteriaceae</taxon>
        <taxon>Mesorhizobium</taxon>
    </lineage>
</organism>
<dbReference type="AlphaFoldDB" id="A0AB36R1V7"/>
<reference evidence="2" key="1">
    <citation type="submission" date="2017-08" db="EMBL/GenBank/DDBJ databases">
        <title>Mesorhizobium wenxinae sp. nov., a novel rhizobial species isolated from root nodules of chickpea (Cicer arietinum L.).</title>
        <authorList>
            <person name="Zhang J."/>
        </authorList>
    </citation>
    <scope>NUCLEOTIDE SEQUENCE [LARGE SCALE GENOMIC DNA]</scope>
    <source>
        <strain evidence="2">USDA 3392</strain>
    </source>
</reference>
<gene>
    <name evidence="1" type="ORF">CIT25_29730</name>
</gene>
<dbReference type="EMBL" id="NPKI01000043">
    <property type="protein sequence ID" value="PAP98668.1"/>
    <property type="molecule type" value="Genomic_DNA"/>
</dbReference>
<keyword evidence="2" id="KW-1185">Reference proteome</keyword>
<accession>A0AB36R1V7</accession>
<proteinExistence type="predicted"/>
<comment type="caution">
    <text evidence="1">The sequence shown here is derived from an EMBL/GenBank/DDBJ whole genome shotgun (WGS) entry which is preliminary data.</text>
</comment>
<name>A0AB36R1V7_9HYPH</name>
<protein>
    <submittedName>
        <fullName evidence="1">Uncharacterized protein</fullName>
    </submittedName>
</protein>
<evidence type="ECO:0000313" key="2">
    <source>
        <dbReference type="Proteomes" id="UP000216215"/>
    </source>
</evidence>
<dbReference type="Proteomes" id="UP000216215">
    <property type="component" value="Unassembled WGS sequence"/>
</dbReference>
<evidence type="ECO:0000313" key="1">
    <source>
        <dbReference type="EMBL" id="PAP98668.1"/>
    </source>
</evidence>